<evidence type="ECO:0008006" key="3">
    <source>
        <dbReference type="Google" id="ProtNLM"/>
    </source>
</evidence>
<protein>
    <recommendedName>
        <fullName evidence="3">Reverse transcriptase</fullName>
    </recommendedName>
</protein>
<gene>
    <name evidence="1" type="ORF">R1sor_003533</name>
</gene>
<comment type="caution">
    <text evidence="1">The sequence shown here is derived from an EMBL/GenBank/DDBJ whole genome shotgun (WGS) entry which is preliminary data.</text>
</comment>
<sequence>MQDKLTNRTMSCIVQAHCKNSNRVEHQFLKDTMTALGFSNKFLNLVFDLTNNSEAKVHINASEDFFNRVKWVVKRFENISGALLNLSKSVVIPFAMTDTPQWLKKSGCVREKDRELITYLGSFGRIKMTEDQIVVALLEKLNRKINQWSSRLLTWSDRICLLKNASKAIPNYTFPALGLSKDDYTQLENICRSFLWAILSPSALHLAIINGLCPDPGMQVYLLSFQAILSKVNTDASKLEDSPSWHWQVSQQLKSGGSHSSRTWREILDPSSAHDNSWQQ</sequence>
<evidence type="ECO:0000313" key="2">
    <source>
        <dbReference type="Proteomes" id="UP001633002"/>
    </source>
</evidence>
<dbReference type="PANTHER" id="PTHR33116">
    <property type="entry name" value="REVERSE TRANSCRIPTASE ZINC-BINDING DOMAIN-CONTAINING PROTEIN-RELATED-RELATED"/>
    <property type="match status" value="1"/>
</dbReference>
<dbReference type="Proteomes" id="UP001633002">
    <property type="component" value="Unassembled WGS sequence"/>
</dbReference>
<keyword evidence="2" id="KW-1185">Reference proteome</keyword>
<accession>A0ABD3H5Y9</accession>
<proteinExistence type="predicted"/>
<dbReference type="EMBL" id="JBJQOH010000006">
    <property type="protein sequence ID" value="KAL3685511.1"/>
    <property type="molecule type" value="Genomic_DNA"/>
</dbReference>
<reference evidence="1 2" key="1">
    <citation type="submission" date="2024-09" db="EMBL/GenBank/DDBJ databases">
        <title>Chromosome-scale assembly of Riccia sorocarpa.</title>
        <authorList>
            <person name="Paukszto L."/>
        </authorList>
    </citation>
    <scope>NUCLEOTIDE SEQUENCE [LARGE SCALE GENOMIC DNA]</scope>
    <source>
        <strain evidence="1">LP-2024</strain>
        <tissue evidence="1">Aerial parts of the thallus</tissue>
    </source>
</reference>
<organism evidence="1 2">
    <name type="scientific">Riccia sorocarpa</name>
    <dbReference type="NCBI Taxonomy" id="122646"/>
    <lineage>
        <taxon>Eukaryota</taxon>
        <taxon>Viridiplantae</taxon>
        <taxon>Streptophyta</taxon>
        <taxon>Embryophyta</taxon>
        <taxon>Marchantiophyta</taxon>
        <taxon>Marchantiopsida</taxon>
        <taxon>Marchantiidae</taxon>
        <taxon>Marchantiales</taxon>
        <taxon>Ricciaceae</taxon>
        <taxon>Riccia</taxon>
    </lineage>
</organism>
<dbReference type="AlphaFoldDB" id="A0ABD3H5Y9"/>
<evidence type="ECO:0000313" key="1">
    <source>
        <dbReference type="EMBL" id="KAL3685511.1"/>
    </source>
</evidence>
<dbReference type="PANTHER" id="PTHR33116:SF86">
    <property type="entry name" value="REVERSE TRANSCRIPTASE DOMAIN-CONTAINING PROTEIN"/>
    <property type="match status" value="1"/>
</dbReference>
<name>A0ABD3H5Y9_9MARC</name>